<protein>
    <submittedName>
        <fullName evidence="1">Uncharacterized protein</fullName>
    </submittedName>
</protein>
<comment type="caution">
    <text evidence="1">The sequence shown here is derived from an EMBL/GenBank/DDBJ whole genome shotgun (WGS) entry which is preliminary data.</text>
</comment>
<dbReference type="AlphaFoldDB" id="A0A8T1TS66"/>
<sequence length="80" mass="8680">VEVNHAYYGHNHPVCQAVCGGYPSVRQLPADSPAMNDVQLMVASGSKASRVYDSIRDNSPHHMQIEAVYNLVAKIKKSGA</sequence>
<name>A0A8T1TS66_9STRA</name>
<accession>A0A8T1TS66</accession>
<evidence type="ECO:0000313" key="2">
    <source>
        <dbReference type="Proteomes" id="UP000688947"/>
    </source>
</evidence>
<feature type="non-terminal residue" evidence="1">
    <location>
        <position position="1"/>
    </location>
</feature>
<proteinExistence type="predicted"/>
<organism evidence="1 2">
    <name type="scientific">Phytophthora cactorum</name>
    <dbReference type="NCBI Taxonomy" id="29920"/>
    <lineage>
        <taxon>Eukaryota</taxon>
        <taxon>Sar</taxon>
        <taxon>Stramenopiles</taxon>
        <taxon>Oomycota</taxon>
        <taxon>Peronosporomycetes</taxon>
        <taxon>Peronosporales</taxon>
        <taxon>Peronosporaceae</taxon>
        <taxon>Phytophthora</taxon>
    </lineage>
</organism>
<gene>
    <name evidence="1" type="ORF">JG687_00017088</name>
</gene>
<reference evidence="1" key="1">
    <citation type="submission" date="2021-01" db="EMBL/GenBank/DDBJ databases">
        <title>Phytophthora aleatoria, a newly-described species from Pinus radiata is distinct from Phytophthora cactorum isolates based on comparative genomics.</title>
        <authorList>
            <person name="Mcdougal R."/>
            <person name="Panda P."/>
            <person name="Williams N."/>
            <person name="Studholme D.J."/>
        </authorList>
    </citation>
    <scope>NUCLEOTIDE SEQUENCE</scope>
    <source>
        <strain evidence="1">NZFS 3830</strain>
    </source>
</reference>
<dbReference type="OrthoDB" id="129046at2759"/>
<dbReference type="EMBL" id="JAENGZ010001891">
    <property type="protein sequence ID" value="KAG6945768.1"/>
    <property type="molecule type" value="Genomic_DNA"/>
</dbReference>
<dbReference type="Proteomes" id="UP000688947">
    <property type="component" value="Unassembled WGS sequence"/>
</dbReference>
<evidence type="ECO:0000313" key="1">
    <source>
        <dbReference type="EMBL" id="KAG6945768.1"/>
    </source>
</evidence>